<name>A0A964UZ26_9PROT</name>
<feature type="domain" description="DUF4055" evidence="1">
    <location>
        <begin position="277"/>
        <end position="333"/>
    </location>
</feature>
<evidence type="ECO:0000313" key="2">
    <source>
        <dbReference type="EMBL" id="NBN88408.1"/>
    </source>
</evidence>
<evidence type="ECO:0000313" key="3">
    <source>
        <dbReference type="Proteomes" id="UP000713222"/>
    </source>
</evidence>
<feature type="non-terminal residue" evidence="2">
    <location>
        <position position="335"/>
    </location>
</feature>
<proteinExistence type="predicted"/>
<organism evidence="2 3">
    <name type="scientific">Candidatus Fonsibacter lacus</name>
    <dbReference type="NCBI Taxonomy" id="2576439"/>
    <lineage>
        <taxon>Bacteria</taxon>
        <taxon>Pseudomonadati</taxon>
        <taxon>Pseudomonadota</taxon>
        <taxon>Alphaproteobacteria</taxon>
        <taxon>Candidatus Pelagibacterales</taxon>
        <taxon>Candidatus Pelagibacterales incertae sedis</taxon>
        <taxon>Candidatus Fonsibacter</taxon>
    </lineage>
</organism>
<dbReference type="Pfam" id="PF13264">
    <property type="entry name" value="DUF4055"/>
    <property type="match status" value="1"/>
</dbReference>
<dbReference type="InterPro" id="IPR025129">
    <property type="entry name" value="DUF4055"/>
</dbReference>
<dbReference type="Proteomes" id="UP000713222">
    <property type="component" value="Unassembled WGS sequence"/>
</dbReference>
<gene>
    <name evidence="2" type="ORF">EBV32_04910</name>
</gene>
<evidence type="ECO:0000259" key="1">
    <source>
        <dbReference type="Pfam" id="PF13264"/>
    </source>
</evidence>
<dbReference type="AlphaFoldDB" id="A0A964UZ26"/>
<accession>A0A964UZ26</accession>
<protein>
    <submittedName>
        <fullName evidence="2">DUF4055 domain-containing protein</fullName>
    </submittedName>
</protein>
<comment type="caution">
    <text evidence="2">The sequence shown here is derived from an EMBL/GenBank/DDBJ whole genome shotgun (WGS) entry which is preliminary data.</text>
</comment>
<sequence>MQPGETLITAGNGDTRYARFQPVTMGASGGGANFRNLKVHEPGISWATQEPRWRLIEQLCLGTLGMQASGRRYLPQEPAESPESYDARLRRSICPPYYLRLEQMLAGMLTRKPIRLDNVPDPMVEQLYDVDLTGSGLDVFLQHLARLCIRYGHVGVLVDFPRGDEGDDSPVTDFSRPYWLPYAPRDILGWRTDVVAGTQKLTMLRLRETLTVPYGEWGEEMVEQVRVLEPGRFRVYRLQASRSRDWELISEGTTTMEDIPFAVAYSNRSATLESTPPLEEVAWLNLQAYQCESDQGNLLHVAAVPRYNLFGVPAEVEELSAGPSSATAFPSDARA</sequence>
<reference evidence="2" key="1">
    <citation type="submission" date="2018-10" db="EMBL/GenBank/DDBJ databases">
        <title>Iterative Subtractive Binning of Freshwater Chronoseries Metagenomes Recovers Nearly Complete Genomes from over Four Hundred Novel Species.</title>
        <authorList>
            <person name="Rodriguez-R L.M."/>
            <person name="Tsementzi D."/>
            <person name="Luo C."/>
            <person name="Konstantinidis K.T."/>
        </authorList>
    </citation>
    <scope>NUCLEOTIDE SEQUENCE</scope>
    <source>
        <strain evidence="2">WB7_6_001</strain>
    </source>
</reference>
<dbReference type="EMBL" id="RGET01000114">
    <property type="protein sequence ID" value="NBN88408.1"/>
    <property type="molecule type" value="Genomic_DNA"/>
</dbReference>